<keyword evidence="2" id="KW-1185">Reference proteome</keyword>
<gene>
    <name evidence="1" type="ORF">CK510_02760</name>
</gene>
<proteinExistence type="predicted"/>
<dbReference type="RefSeq" id="WP_095720237.1">
    <property type="nucleotide sequence ID" value="NZ_NTFS01000016.1"/>
</dbReference>
<dbReference type="EMBL" id="NTFS01000016">
    <property type="protein sequence ID" value="PAX60269.1"/>
    <property type="molecule type" value="Genomic_DNA"/>
</dbReference>
<evidence type="ECO:0000313" key="2">
    <source>
        <dbReference type="Proteomes" id="UP000218238"/>
    </source>
</evidence>
<dbReference type="Proteomes" id="UP000218238">
    <property type="component" value="Unassembled WGS sequence"/>
</dbReference>
<accession>A0A2A2TP55</accession>
<name>A0A2A2TP55_9CYAN</name>
<comment type="caution">
    <text evidence="1">The sequence shown here is derived from an EMBL/GenBank/DDBJ whole genome shotgun (WGS) entry which is preliminary data.</text>
</comment>
<reference evidence="1 2" key="1">
    <citation type="submission" date="2017-08" db="EMBL/GenBank/DDBJ databases">
        <title>Draft genome sequence of filamentous cyanobacterium Calothrix elsteri CCALA 953.</title>
        <authorList>
            <person name="Gagunashvili A.N."/>
            <person name="Elster J."/>
            <person name="Andresson O.S."/>
        </authorList>
    </citation>
    <scope>NUCLEOTIDE SEQUENCE [LARGE SCALE GENOMIC DNA]</scope>
    <source>
        <strain evidence="1 2">CCALA 953</strain>
    </source>
</reference>
<dbReference type="OrthoDB" id="939976at2"/>
<protein>
    <submittedName>
        <fullName evidence="1">Uncharacterized protein</fullName>
    </submittedName>
</protein>
<dbReference type="Pfam" id="PF17914">
    <property type="entry name" value="HopA1"/>
    <property type="match status" value="1"/>
</dbReference>
<dbReference type="InterPro" id="IPR040871">
    <property type="entry name" value="HopA1"/>
</dbReference>
<evidence type="ECO:0000313" key="1">
    <source>
        <dbReference type="EMBL" id="PAX60269.1"/>
    </source>
</evidence>
<organism evidence="1 2">
    <name type="scientific">Brunnivagina elsteri CCALA 953</name>
    <dbReference type="NCBI Taxonomy" id="987040"/>
    <lineage>
        <taxon>Bacteria</taxon>
        <taxon>Bacillati</taxon>
        <taxon>Cyanobacteriota</taxon>
        <taxon>Cyanophyceae</taxon>
        <taxon>Nostocales</taxon>
        <taxon>Calotrichaceae</taxon>
        <taxon>Brunnivagina</taxon>
    </lineage>
</organism>
<sequence length="364" mass="41627">MLETADKLIETLQNIASDIQIQENFCIRHPNYQPFALPADVVARFERNPLHLQQKYRALLLRNFIYGIYFNASLRNSLTNCPLRVSRIYTLHHNLENNSILGIDKDFYTELHDRNCGTGYFDGDWEVLRREPDGSVAVVKAGLTMYAESDKHLVPDAPIAKRGDRIAIKLPKNRLQNGFYIAISNAGQQRQNRDRDLGLGKVYFNISKEGAIALMDTLTLELNAVEIPFSFQVLCHPAAFGRYDSCVLCFEKQDYSTIRQVLQTTYLSHQSHFSSETPLFTKLLAPGLGLAEEPKQKFVQQESFGMNRCQIVANALAETWQKYGNSVDERIEAVQEYFIRFGIDLQRPYLNPNSEDIYTAISQI</sequence>
<dbReference type="AlphaFoldDB" id="A0A2A2TP55"/>